<accession>A0A177E9K5</accession>
<evidence type="ECO:0000313" key="2">
    <source>
        <dbReference type="EMBL" id="OAG28595.1"/>
    </source>
</evidence>
<proteinExistence type="predicted"/>
<dbReference type="PANTHER" id="PTHR33937">
    <property type="entry name" value="IRON-MOLYBDENUM PROTEIN-RELATED-RELATED"/>
    <property type="match status" value="1"/>
</dbReference>
<dbReference type="SUPFAM" id="SSF53146">
    <property type="entry name" value="Nitrogenase accessory factor-like"/>
    <property type="match status" value="1"/>
</dbReference>
<dbReference type="AlphaFoldDB" id="A0A177E9K5"/>
<comment type="caution">
    <text evidence="2">The sequence shown here is derived from an EMBL/GenBank/DDBJ whole genome shotgun (WGS) entry which is preliminary data.</text>
</comment>
<dbReference type="RefSeq" id="WP_068540763.1">
    <property type="nucleotide sequence ID" value="NZ_LSFI01000003.1"/>
</dbReference>
<evidence type="ECO:0000313" key="3">
    <source>
        <dbReference type="Proteomes" id="UP000076964"/>
    </source>
</evidence>
<dbReference type="InterPro" id="IPR051840">
    <property type="entry name" value="NifX/NifY_domain"/>
</dbReference>
<dbReference type="InterPro" id="IPR003731">
    <property type="entry name" value="Di-Nase_FeMo-co_biosynth"/>
</dbReference>
<reference evidence="2 3" key="1">
    <citation type="submission" date="2016-02" db="EMBL/GenBank/DDBJ databases">
        <title>Draft genome sequence of Thermodesulfatator sp. S606.</title>
        <authorList>
            <person name="Lai Q."/>
            <person name="Cao J."/>
            <person name="Dupont S."/>
            <person name="Shao Z."/>
            <person name="Jebbar M."/>
            <person name="Alain K."/>
        </authorList>
    </citation>
    <scope>NUCLEOTIDE SEQUENCE [LARGE SCALE GENOMIC DNA]</scope>
    <source>
        <strain evidence="2 3">S606</strain>
    </source>
</reference>
<feature type="domain" description="Dinitrogenase iron-molybdenum cofactor biosynthesis" evidence="1">
    <location>
        <begin position="9"/>
        <end position="96"/>
    </location>
</feature>
<organism evidence="2 3">
    <name type="scientific">Thermodesulfatator autotrophicus</name>
    <dbReference type="NCBI Taxonomy" id="1795632"/>
    <lineage>
        <taxon>Bacteria</taxon>
        <taxon>Pseudomonadati</taxon>
        <taxon>Thermodesulfobacteriota</taxon>
        <taxon>Thermodesulfobacteria</taxon>
        <taxon>Thermodesulfobacteriales</taxon>
        <taxon>Thermodesulfatatoraceae</taxon>
        <taxon>Thermodesulfatator</taxon>
    </lineage>
</organism>
<sequence length="122" mass="12961">MKIAVPIEGEMIAEHFGHAPQFAIYTVEGDTLKKELLVPPPHEPGVIPQWLSSLGVDCILCGMLGHRAVAFFEEFGIKIVSGVPPMPADEAVAQFLAGTLRVTPRFCGGGHGHGCGGHGHRL</sequence>
<dbReference type="Proteomes" id="UP000076964">
    <property type="component" value="Unassembled WGS sequence"/>
</dbReference>
<name>A0A177E9K5_9BACT</name>
<dbReference type="InterPro" id="IPR033913">
    <property type="entry name" value="MTH1175_dom"/>
</dbReference>
<dbReference type="Pfam" id="PF02579">
    <property type="entry name" value="Nitro_FeMo-Co"/>
    <property type="match status" value="1"/>
</dbReference>
<keyword evidence="3" id="KW-1185">Reference proteome</keyword>
<dbReference type="STRING" id="1795632.TH606_01160"/>
<dbReference type="InterPro" id="IPR036105">
    <property type="entry name" value="DiNase_FeMo-co_biosyn_sf"/>
</dbReference>
<dbReference type="OrthoDB" id="280278at2"/>
<gene>
    <name evidence="2" type="ORF">TH606_01160</name>
</gene>
<dbReference type="EMBL" id="LSFI01000003">
    <property type="protein sequence ID" value="OAG28595.1"/>
    <property type="molecule type" value="Genomic_DNA"/>
</dbReference>
<evidence type="ECO:0000259" key="1">
    <source>
        <dbReference type="Pfam" id="PF02579"/>
    </source>
</evidence>
<dbReference type="PANTHER" id="PTHR33937:SF2">
    <property type="entry name" value="DINITROGENASE IRON-MOLYBDENUM COFACTOR BIOSYNTHESIS DOMAIN-CONTAINING PROTEIN"/>
    <property type="match status" value="1"/>
</dbReference>
<protein>
    <recommendedName>
        <fullName evidence="1">Dinitrogenase iron-molybdenum cofactor biosynthesis domain-containing protein</fullName>
    </recommendedName>
</protein>
<dbReference type="Gene3D" id="3.30.420.130">
    <property type="entry name" value="Dinitrogenase iron-molybdenum cofactor biosynthesis domain"/>
    <property type="match status" value="1"/>
</dbReference>
<dbReference type="CDD" id="cd00851">
    <property type="entry name" value="MTH1175"/>
    <property type="match status" value="1"/>
</dbReference>